<dbReference type="RefSeq" id="WP_070969259.1">
    <property type="nucleotide sequence ID" value="NZ_CP017715.1"/>
</dbReference>
<feature type="domain" description="NADP-dependent oxidoreductase" evidence="2">
    <location>
        <begin position="53"/>
        <end position="294"/>
    </location>
</feature>
<keyword evidence="1" id="KW-0732">Signal</keyword>
<dbReference type="EMBL" id="CP017715">
    <property type="protein sequence ID" value="AOY88469.1"/>
    <property type="molecule type" value="Genomic_DNA"/>
</dbReference>
<gene>
    <name evidence="3" type="ORF">BKP64_10000</name>
</gene>
<accession>A0A1D9GLJ4</accession>
<evidence type="ECO:0000256" key="1">
    <source>
        <dbReference type="SAM" id="SignalP"/>
    </source>
</evidence>
<dbReference type="CDD" id="cd19095">
    <property type="entry name" value="AKR_PA4992-like"/>
    <property type="match status" value="1"/>
</dbReference>
<dbReference type="PANTHER" id="PTHR43312:SF1">
    <property type="entry name" value="NADP-DEPENDENT OXIDOREDUCTASE DOMAIN-CONTAINING PROTEIN"/>
    <property type="match status" value="1"/>
</dbReference>
<protein>
    <submittedName>
        <fullName evidence="3">Aldo/keto reductase</fullName>
    </submittedName>
</protein>
<feature type="signal peptide" evidence="1">
    <location>
        <begin position="1"/>
        <end position="28"/>
    </location>
</feature>
<feature type="chain" id="PRO_5009441989" evidence="1">
    <location>
        <begin position="29"/>
        <end position="311"/>
    </location>
</feature>
<dbReference type="KEGG" id="msq:BKP64_10000"/>
<evidence type="ECO:0000259" key="2">
    <source>
        <dbReference type="Pfam" id="PF00248"/>
    </source>
</evidence>
<reference evidence="3 4" key="1">
    <citation type="submission" date="2016-10" db="EMBL/GenBank/DDBJ databases">
        <title>Marinobacter salinus sp. nov., a moderately halophilic bacterium isolated from a tidal flat environment.</title>
        <authorList>
            <person name="Park S.-J."/>
        </authorList>
    </citation>
    <scope>NUCLEOTIDE SEQUENCE [LARGE SCALE GENOMIC DNA]</scope>
    <source>
        <strain evidence="3 4">Hb8</strain>
    </source>
</reference>
<dbReference type="STRING" id="1874317.BKP64_10000"/>
<name>A0A1D9GLJ4_9GAMM</name>
<dbReference type="AlphaFoldDB" id="A0A1D9GLJ4"/>
<dbReference type="OrthoDB" id="8563187at2"/>
<dbReference type="Pfam" id="PF00248">
    <property type="entry name" value="Aldo_ket_red"/>
    <property type="match status" value="1"/>
</dbReference>
<dbReference type="SUPFAM" id="SSF51430">
    <property type="entry name" value="NAD(P)-linked oxidoreductase"/>
    <property type="match status" value="1"/>
</dbReference>
<dbReference type="Gene3D" id="3.20.20.100">
    <property type="entry name" value="NADP-dependent oxidoreductase domain"/>
    <property type="match status" value="1"/>
</dbReference>
<keyword evidence="4" id="KW-1185">Reference proteome</keyword>
<dbReference type="InterPro" id="IPR053135">
    <property type="entry name" value="AKR2_Oxidoreductase"/>
</dbReference>
<proteinExistence type="predicted"/>
<evidence type="ECO:0000313" key="3">
    <source>
        <dbReference type="EMBL" id="AOY88469.1"/>
    </source>
</evidence>
<organism evidence="3 4">
    <name type="scientific">Marinobacter salinus</name>
    <dbReference type="NCBI Taxonomy" id="1874317"/>
    <lineage>
        <taxon>Bacteria</taxon>
        <taxon>Pseudomonadati</taxon>
        <taxon>Pseudomonadota</taxon>
        <taxon>Gammaproteobacteria</taxon>
        <taxon>Pseudomonadales</taxon>
        <taxon>Marinobacteraceae</taxon>
        <taxon>Marinobacter</taxon>
    </lineage>
</organism>
<evidence type="ECO:0000313" key="4">
    <source>
        <dbReference type="Proteomes" id="UP000177445"/>
    </source>
</evidence>
<dbReference type="InterPro" id="IPR036812">
    <property type="entry name" value="NAD(P)_OxRdtase_dom_sf"/>
</dbReference>
<sequence length="311" mass="34964">MAHWFSRRQFLINAGLSGLALKSPLLFANTPKTPSLSPITRRIPGTNEAIPAIGMGTWITFNVGDDEQLIAQRTEVLKTFFDLGGTVVDGSPMYGSASDVVGEALDALDAHDRVFAATKIWTGDESETRQAAEHSRRRWGVERFDLLQVHNLLGWQGHLETLKQMKSDGEVRYIGITTSHGRRHGDFERIMEREPLDFVQLTYNVLDRESEDRLLPLAEERGIGVIVNRPFQGGSLFRRFQSEPLPEWAGEAGVSNWAEFFLKYIISHPAVTCAIPATSKVEHMKENMGALYGVLPNPEQRRRMADYVRSL</sequence>
<dbReference type="Proteomes" id="UP000177445">
    <property type="component" value="Chromosome"/>
</dbReference>
<dbReference type="PANTHER" id="PTHR43312">
    <property type="entry name" value="D-THREO-ALDOSE 1-DEHYDROGENASE"/>
    <property type="match status" value="1"/>
</dbReference>
<dbReference type="InterPro" id="IPR023210">
    <property type="entry name" value="NADP_OxRdtase_dom"/>
</dbReference>